<evidence type="ECO:0000256" key="1">
    <source>
        <dbReference type="ARBA" id="ARBA00023118"/>
    </source>
</evidence>
<evidence type="ECO:0000256" key="2">
    <source>
        <dbReference type="ARBA" id="ARBA00093789"/>
    </source>
</evidence>
<accession>A0A3P1WTT5</accession>
<comment type="caution">
    <text evidence="4">The sequence shown here is derived from an EMBL/GenBank/DDBJ whole genome shotgun (WGS) entry which is preliminary data.</text>
</comment>
<evidence type="ECO:0000313" key="5">
    <source>
        <dbReference type="Proteomes" id="UP000280935"/>
    </source>
</evidence>
<evidence type="ECO:0000259" key="3">
    <source>
        <dbReference type="Pfam" id="PF03787"/>
    </source>
</evidence>
<protein>
    <submittedName>
        <fullName evidence="4">Type III-B CRISPR module RAMP protein Cmr6</fullName>
    </submittedName>
</protein>
<dbReference type="EMBL" id="RQYT01000030">
    <property type="protein sequence ID" value="RRD48780.1"/>
    <property type="molecule type" value="Genomic_DNA"/>
</dbReference>
<comment type="subunit">
    <text evidence="2">Part of the Csm effector complex that includes Cas10, Csm2, Csm3, Csm4 and Csm5.</text>
</comment>
<gene>
    <name evidence="4" type="primary">cmr6</name>
    <name evidence="4" type="ORF">EII35_11275</name>
</gene>
<dbReference type="Pfam" id="PF03787">
    <property type="entry name" value="RAMPs"/>
    <property type="match status" value="1"/>
</dbReference>
<name>A0A3P1WTT5_9ACTN</name>
<dbReference type="GO" id="GO:0051607">
    <property type="term" value="P:defense response to virus"/>
    <property type="evidence" value="ECO:0007669"/>
    <property type="project" value="UniProtKB-KW"/>
</dbReference>
<feature type="domain" description="CRISPR type III-associated protein" evidence="3">
    <location>
        <begin position="66"/>
        <end position="230"/>
    </location>
</feature>
<dbReference type="InterPro" id="IPR010172">
    <property type="entry name" value="CRISPR-assoc_prot_TM1791"/>
</dbReference>
<keyword evidence="1" id="KW-0051">Antiviral defense</keyword>
<dbReference type="Proteomes" id="UP000280935">
    <property type="component" value="Unassembled WGS sequence"/>
</dbReference>
<organism evidence="4 5">
    <name type="scientific">Arachnia propionica</name>
    <dbReference type="NCBI Taxonomy" id="1750"/>
    <lineage>
        <taxon>Bacteria</taxon>
        <taxon>Bacillati</taxon>
        <taxon>Actinomycetota</taxon>
        <taxon>Actinomycetes</taxon>
        <taxon>Propionibacteriales</taxon>
        <taxon>Propionibacteriaceae</taxon>
        <taxon>Arachnia</taxon>
    </lineage>
</organism>
<evidence type="ECO:0000313" key="4">
    <source>
        <dbReference type="EMBL" id="RRD48780.1"/>
    </source>
</evidence>
<dbReference type="PANTHER" id="PTHR39965">
    <property type="entry name" value="CRISPR SYSTEM CMR SUBUNIT CMR6"/>
    <property type="match status" value="1"/>
</dbReference>
<dbReference type="NCBIfam" id="TIGR01898">
    <property type="entry name" value="cas_TM1791_cmr6"/>
    <property type="match status" value="1"/>
</dbReference>
<dbReference type="InterPro" id="IPR005537">
    <property type="entry name" value="RAMP_III_fam"/>
</dbReference>
<dbReference type="RefSeq" id="WP_260465109.1">
    <property type="nucleotide sequence ID" value="NZ_RQYT01000030.1"/>
</dbReference>
<reference evidence="4 5" key="1">
    <citation type="submission" date="2018-11" db="EMBL/GenBank/DDBJ databases">
        <title>Genomes From Bacteria Associated with the Canine Oral Cavity: a Test Case for Automated Genome-Based Taxonomic Assignment.</title>
        <authorList>
            <person name="Coil D.A."/>
            <person name="Jospin G."/>
            <person name="Darling A.E."/>
            <person name="Wallis C."/>
            <person name="Davis I.J."/>
            <person name="Harris S."/>
            <person name="Eisen J.A."/>
            <person name="Holcombe L.J."/>
            <person name="O'Flynn C."/>
        </authorList>
    </citation>
    <scope>NUCLEOTIDE SEQUENCE [LARGE SCALE GENOMIC DNA]</scope>
    <source>
        <strain evidence="4 5">OH2822_COT-296</strain>
    </source>
</reference>
<proteinExistence type="predicted"/>
<dbReference type="PANTHER" id="PTHR39965:SF1">
    <property type="entry name" value="CRISPR SYSTEM CMR SUBUNIT CMR6"/>
    <property type="match status" value="1"/>
</dbReference>
<sequence>MKASDVARCQHAGIALATVDPPPEGSTWLDQLEPFTTLSSPRAYAVAARRWSRMSAELPGVTQRWATTKSSLAIGTGSFSPMENGLTLHGTWGVPYLPGSALKGLALRAAATFGLSELESEVMFGTTESRGYVNFNDGWLLPDAEAPLFKLDVMTPHAGNYYSSQGGTAPDDSQDPVPIQFLVVPQGTRFLVTLDCPESQDWAEAAMTILTFGLQKLGLGGMTSSGYGRFTVAPVGRGGHDG</sequence>
<dbReference type="AlphaFoldDB" id="A0A3P1WTT5"/>